<organism evidence="1">
    <name type="scientific">Zea mays</name>
    <name type="common">Maize</name>
    <dbReference type="NCBI Taxonomy" id="4577"/>
    <lineage>
        <taxon>Eukaryota</taxon>
        <taxon>Viridiplantae</taxon>
        <taxon>Streptophyta</taxon>
        <taxon>Embryophyta</taxon>
        <taxon>Tracheophyta</taxon>
        <taxon>Spermatophyta</taxon>
        <taxon>Magnoliopsida</taxon>
        <taxon>Liliopsida</taxon>
        <taxon>Poales</taxon>
        <taxon>Poaceae</taxon>
        <taxon>PACMAD clade</taxon>
        <taxon>Panicoideae</taxon>
        <taxon>Andropogonodae</taxon>
        <taxon>Andropogoneae</taxon>
        <taxon>Tripsacinae</taxon>
        <taxon>Zea</taxon>
    </lineage>
</organism>
<dbReference type="HOGENOM" id="CLU_3053305_0_0_1"/>
<accession>K7V2M6</accession>
<evidence type="ECO:0000313" key="1">
    <source>
        <dbReference type="EMBL" id="AQK93129.1"/>
    </source>
</evidence>
<dbReference type="EMBL" id="CM000784">
    <property type="protein sequence ID" value="AQK93129.1"/>
    <property type="molecule type" value="Genomic_DNA"/>
</dbReference>
<sequence>MDSLRSSSVRAAPEICVQVDNQSKIPSQTRMQDEHSYSLRSSSVRVAVFTCLTI</sequence>
<gene>
    <name evidence="1" type="ORF">ZEAMMB73_Zm00001d009946</name>
</gene>
<reference evidence="1" key="1">
    <citation type="submission" date="2015-12" db="EMBL/GenBank/DDBJ databases">
        <title>Update maize B73 reference genome by single molecule sequencing technologies.</title>
        <authorList>
            <consortium name="Maize Genome Sequencing Project"/>
            <person name="Ware D."/>
        </authorList>
    </citation>
    <scope>NUCLEOTIDE SEQUENCE</scope>
    <source>
        <tissue evidence="1">Seedling</tissue>
    </source>
</reference>
<keyword evidence="1" id="KW-0687">Ribonucleoprotein</keyword>
<proteinExistence type="predicted"/>
<protein>
    <submittedName>
        <fullName evidence="1">Ribosomal protein L18ae family</fullName>
    </submittedName>
</protein>
<dbReference type="AlphaFoldDB" id="K7V2M6"/>
<dbReference type="GO" id="GO:0005840">
    <property type="term" value="C:ribosome"/>
    <property type="evidence" value="ECO:0007669"/>
    <property type="project" value="UniProtKB-KW"/>
</dbReference>
<keyword evidence="1" id="KW-0689">Ribosomal protein</keyword>
<name>K7V2M6_MAIZE</name>